<dbReference type="AlphaFoldDB" id="A0A7D9H7K0"/>
<sequence>MQPQLITEAQNLVVYGNVSGGGTAIISGLAIGDVQVQDLGDEIIAVSAAHNYSGLLGPILPSFGFGADSSLTHTLMATVTMRAL</sequence>
<organism evidence="1">
    <name type="scientific">uncultured Woeseiaceae bacterium</name>
    <dbReference type="NCBI Taxonomy" id="1983305"/>
    <lineage>
        <taxon>Bacteria</taxon>
        <taxon>Pseudomonadati</taxon>
        <taxon>Pseudomonadota</taxon>
        <taxon>Gammaproteobacteria</taxon>
        <taxon>Woeseiales</taxon>
        <taxon>Woeseiaceae</taxon>
        <taxon>environmental samples</taxon>
    </lineage>
</organism>
<evidence type="ECO:0000313" key="1">
    <source>
        <dbReference type="EMBL" id="VUX56235.1"/>
    </source>
</evidence>
<proteinExistence type="predicted"/>
<name>A0A7D9H7K0_9GAMM</name>
<protein>
    <submittedName>
        <fullName evidence="1">Uncharacterized protein</fullName>
    </submittedName>
</protein>
<dbReference type="EMBL" id="LR633967">
    <property type="protein sequence ID" value="VUX56235.1"/>
    <property type="molecule type" value="Genomic_DNA"/>
</dbReference>
<reference evidence="1" key="1">
    <citation type="submission" date="2019-07" db="EMBL/GenBank/DDBJ databases">
        <authorList>
            <person name="Weber M."/>
            <person name="Kostadinov I."/>
            <person name="Kostadinov D I."/>
        </authorList>
    </citation>
    <scope>NUCLEOTIDE SEQUENCE</scope>
    <source>
        <strain evidence="1">Gfbio:sag-sample-m06:053724c1-46a9-4a36-b237-ea2bf867836b</strain>
    </source>
</reference>
<accession>A0A7D9H7K0</accession>
<gene>
    <name evidence="1" type="ORF">JTBM06_V1_430007</name>
</gene>